<evidence type="ECO:0000256" key="3">
    <source>
        <dbReference type="ARBA" id="ARBA00022475"/>
    </source>
</evidence>
<evidence type="ECO:0000256" key="1">
    <source>
        <dbReference type="ARBA" id="ARBA00005417"/>
    </source>
</evidence>
<dbReference type="InterPro" id="IPR027417">
    <property type="entry name" value="P-loop_NTPase"/>
</dbReference>
<evidence type="ECO:0000256" key="2">
    <source>
        <dbReference type="ARBA" id="ARBA00022448"/>
    </source>
</evidence>
<evidence type="ECO:0000259" key="10">
    <source>
        <dbReference type="PROSITE" id="PS50893"/>
    </source>
</evidence>
<keyword evidence="8" id="KW-1278">Translocase</keyword>
<name>A0ABU0S412_9HYPH</name>
<keyword evidence="6" id="KW-0547">Nucleotide-binding</keyword>
<reference evidence="11 12" key="1">
    <citation type="submission" date="2023-07" db="EMBL/GenBank/DDBJ databases">
        <title>Comparative genomics of wheat-associated soil bacteria to identify genetic determinants of phenazine resistance.</title>
        <authorList>
            <person name="Mouncey N."/>
        </authorList>
    </citation>
    <scope>NUCLEOTIDE SEQUENCE [LARGE SCALE GENOMIC DNA]</scope>
    <source>
        <strain evidence="11 12">W4I11</strain>
    </source>
</reference>
<evidence type="ECO:0000256" key="8">
    <source>
        <dbReference type="ARBA" id="ARBA00022967"/>
    </source>
</evidence>
<evidence type="ECO:0000256" key="4">
    <source>
        <dbReference type="ARBA" id="ARBA00022597"/>
    </source>
</evidence>
<dbReference type="InterPro" id="IPR017871">
    <property type="entry name" value="ABC_transporter-like_CS"/>
</dbReference>
<dbReference type="PANTHER" id="PTHR43790">
    <property type="entry name" value="CARBOHYDRATE TRANSPORT ATP-BINDING PROTEIN MG119-RELATED"/>
    <property type="match status" value="1"/>
</dbReference>
<keyword evidence="2" id="KW-0813">Transport</keyword>
<dbReference type="InterPro" id="IPR050107">
    <property type="entry name" value="ABC_carbohydrate_import_ATPase"/>
</dbReference>
<accession>A0ABU0S412</accession>
<dbReference type="PROSITE" id="PS00211">
    <property type="entry name" value="ABC_TRANSPORTER_1"/>
    <property type="match status" value="1"/>
</dbReference>
<dbReference type="PANTHER" id="PTHR43790:SF3">
    <property type="entry name" value="D-ALLOSE IMPORT ATP-BINDING PROTEIN ALSA-RELATED"/>
    <property type="match status" value="1"/>
</dbReference>
<dbReference type="CDD" id="cd03216">
    <property type="entry name" value="ABC_Carb_Monos_I"/>
    <property type="match status" value="1"/>
</dbReference>
<feature type="domain" description="ABC transporter" evidence="10">
    <location>
        <begin position="264"/>
        <end position="507"/>
    </location>
</feature>
<comment type="caution">
    <text evidence="11">The sequence shown here is derived from an EMBL/GenBank/DDBJ whole genome shotgun (WGS) entry which is preliminary data.</text>
</comment>
<dbReference type="GO" id="GO:0005524">
    <property type="term" value="F:ATP binding"/>
    <property type="evidence" value="ECO:0007669"/>
    <property type="project" value="UniProtKB-KW"/>
</dbReference>
<evidence type="ECO:0000256" key="7">
    <source>
        <dbReference type="ARBA" id="ARBA00022840"/>
    </source>
</evidence>
<dbReference type="SMART" id="SM00382">
    <property type="entry name" value="AAA"/>
    <property type="match status" value="2"/>
</dbReference>
<evidence type="ECO:0000256" key="9">
    <source>
        <dbReference type="ARBA" id="ARBA00023136"/>
    </source>
</evidence>
<organism evidence="11 12">
    <name type="scientific">Phyllobacterium ifriqiyense</name>
    <dbReference type="NCBI Taxonomy" id="314238"/>
    <lineage>
        <taxon>Bacteria</taxon>
        <taxon>Pseudomonadati</taxon>
        <taxon>Pseudomonadota</taxon>
        <taxon>Alphaproteobacteria</taxon>
        <taxon>Hyphomicrobiales</taxon>
        <taxon>Phyllobacteriaceae</taxon>
        <taxon>Phyllobacterium</taxon>
    </lineage>
</organism>
<dbReference type="InterPro" id="IPR003439">
    <property type="entry name" value="ABC_transporter-like_ATP-bd"/>
</dbReference>
<protein>
    <submittedName>
        <fullName evidence="11">Erythritol transport system ATP-binding protein</fullName>
    </submittedName>
</protein>
<dbReference type="Gene3D" id="3.40.50.300">
    <property type="entry name" value="P-loop containing nucleotide triphosphate hydrolases"/>
    <property type="match status" value="2"/>
</dbReference>
<keyword evidence="4" id="KW-0762">Sugar transport</keyword>
<keyword evidence="5" id="KW-0677">Repeat</keyword>
<gene>
    <name evidence="11" type="ORF">QFZ34_000646</name>
</gene>
<dbReference type="SUPFAM" id="SSF52540">
    <property type="entry name" value="P-loop containing nucleoside triphosphate hydrolases"/>
    <property type="match status" value="2"/>
</dbReference>
<dbReference type="EMBL" id="JAUSZT010000002">
    <property type="protein sequence ID" value="MDQ0995469.1"/>
    <property type="molecule type" value="Genomic_DNA"/>
</dbReference>
<dbReference type="PROSITE" id="PS50893">
    <property type="entry name" value="ABC_TRANSPORTER_2"/>
    <property type="match status" value="2"/>
</dbReference>
<keyword evidence="3" id="KW-1003">Cell membrane</keyword>
<keyword evidence="7 11" id="KW-0067">ATP-binding</keyword>
<evidence type="ECO:0000256" key="5">
    <source>
        <dbReference type="ARBA" id="ARBA00022737"/>
    </source>
</evidence>
<feature type="domain" description="ABC transporter" evidence="10">
    <location>
        <begin position="11"/>
        <end position="247"/>
    </location>
</feature>
<evidence type="ECO:0000313" key="12">
    <source>
        <dbReference type="Proteomes" id="UP001237780"/>
    </source>
</evidence>
<dbReference type="Pfam" id="PF00005">
    <property type="entry name" value="ABC_tran"/>
    <property type="match status" value="2"/>
</dbReference>
<dbReference type="Proteomes" id="UP001237780">
    <property type="component" value="Unassembled WGS sequence"/>
</dbReference>
<sequence>MTVTDKLHTILKLDDVTKVYSGIVAVKRATLELYRGAVNVLVGENGAGKSTLMRMIAGVERPTLGRILLDGTEVEFNSPADAQKHGIGMVFQELNLFGNLSVAENIFLTREITRGMRGIDHKAQVEKANHFLDKLDAGINAETMVEDLPIGQQQLVEIAKAISLHTRILILDEPTSALSAAEVDILFKVIGELKAQGVAIVYISHRLEELMRIGDYITVLRDGRITGQAMMRDIDTRWIVRSMIGSDAKDFAKSVDHKLGPEAFRAEDICLPRKTGGLSVDHLSVSVRAGEVLGIYGLMGAGRSEFFECVIGQHAHSTGKIFVAGEEVIARDTSTRIRKGLALIPEDRQREGLVQVLSIASNLTLASLEKFVKFGFHIVGEREKSAIKDSIQNLSIKAPNPDFDVTSMSGGNQQKVVIGKALMTNPKVLLMDEPSRGIDVGAKADVFRTMRRLAGEGLAILFSTSDLEEVMALSDRIAVMSNGRITAILDRADASEELIIKAASEGHKSAGHNVIGEIA</sequence>
<keyword evidence="9" id="KW-0472">Membrane</keyword>
<proteinExistence type="inferred from homology"/>
<keyword evidence="12" id="KW-1185">Reference proteome</keyword>
<dbReference type="CDD" id="cd03215">
    <property type="entry name" value="ABC_Carb_Monos_II"/>
    <property type="match status" value="1"/>
</dbReference>
<dbReference type="InterPro" id="IPR003593">
    <property type="entry name" value="AAA+_ATPase"/>
</dbReference>
<evidence type="ECO:0000313" key="11">
    <source>
        <dbReference type="EMBL" id="MDQ0995469.1"/>
    </source>
</evidence>
<evidence type="ECO:0000256" key="6">
    <source>
        <dbReference type="ARBA" id="ARBA00022741"/>
    </source>
</evidence>
<comment type="similarity">
    <text evidence="1">Belongs to the ABC transporter superfamily.</text>
</comment>
<dbReference type="RefSeq" id="WP_307276795.1">
    <property type="nucleotide sequence ID" value="NZ_JAUSZT010000002.1"/>
</dbReference>